<dbReference type="Pfam" id="PF20152">
    <property type="entry name" value="DUF6534"/>
    <property type="match status" value="1"/>
</dbReference>
<feature type="transmembrane region" description="Helical" evidence="1">
    <location>
        <begin position="125"/>
        <end position="146"/>
    </location>
</feature>
<evidence type="ECO:0000313" key="3">
    <source>
        <dbReference type="EMBL" id="KAF9069399.1"/>
    </source>
</evidence>
<feature type="transmembrane region" description="Helical" evidence="1">
    <location>
        <begin position="244"/>
        <end position="261"/>
    </location>
</feature>
<feature type="transmembrane region" description="Helical" evidence="1">
    <location>
        <begin position="166"/>
        <end position="188"/>
    </location>
</feature>
<sequence length="378" mass="42001">MESAEVYAIDPEETYGGMMVGLLLASLMCGTAGVQALIFFLTGKIEPISHKISVTYLWILGVLQICFIFSATYFYVVKEAPHGVVSPRFIWNLKIQIFMQVLIMCSTKFMYALRLWKLRDFISKWAPIGLSVFLLFDLAIGAVFAYEVFTVELLHDLVNFHFKPIAVVSMCITTVSDFLVGALLIYAFAKSNVTLSWTTSSTTMLVAYVVNTGIMTGFFSAAVLISFATGIYQPTFAVFEMALPQFYINCFFSMMNAGTYFQTNQNSSRSSVTHILPYAYDELGFADPILASSTIDSLSQNASSGLILKLDEISPSEDDNHPTINEIGLPLFKAEPKPEPIVRPGIGPGHVPVEVVVRTTHHETTTDLRRGRRTVVHR</sequence>
<feature type="domain" description="DUF6534" evidence="2">
    <location>
        <begin position="174"/>
        <end position="257"/>
    </location>
</feature>
<feature type="transmembrane region" description="Helical" evidence="1">
    <location>
        <begin position="20"/>
        <end position="42"/>
    </location>
</feature>
<evidence type="ECO:0000259" key="2">
    <source>
        <dbReference type="Pfam" id="PF20152"/>
    </source>
</evidence>
<feature type="transmembrane region" description="Helical" evidence="1">
    <location>
        <begin position="95"/>
        <end position="113"/>
    </location>
</feature>
<dbReference type="EMBL" id="JADNRY010000051">
    <property type="protein sequence ID" value="KAF9069399.1"/>
    <property type="molecule type" value="Genomic_DNA"/>
</dbReference>
<evidence type="ECO:0000256" key="1">
    <source>
        <dbReference type="SAM" id="Phobius"/>
    </source>
</evidence>
<gene>
    <name evidence="3" type="ORF">BDP27DRAFT_1325577</name>
</gene>
<dbReference type="Proteomes" id="UP000772434">
    <property type="component" value="Unassembled WGS sequence"/>
</dbReference>
<feature type="transmembrane region" description="Helical" evidence="1">
    <location>
        <begin position="54"/>
        <end position="75"/>
    </location>
</feature>
<keyword evidence="1" id="KW-1133">Transmembrane helix</keyword>
<keyword evidence="4" id="KW-1185">Reference proteome</keyword>
<dbReference type="PANTHER" id="PTHR40465">
    <property type="entry name" value="CHROMOSOME 1, WHOLE GENOME SHOTGUN SEQUENCE"/>
    <property type="match status" value="1"/>
</dbReference>
<accession>A0A9P5PU74</accession>
<proteinExistence type="predicted"/>
<comment type="caution">
    <text evidence="3">The sequence shown here is derived from an EMBL/GenBank/DDBJ whole genome shotgun (WGS) entry which is preliminary data.</text>
</comment>
<dbReference type="InterPro" id="IPR045339">
    <property type="entry name" value="DUF6534"/>
</dbReference>
<dbReference type="AlphaFoldDB" id="A0A9P5PU74"/>
<organism evidence="3 4">
    <name type="scientific">Rhodocollybia butyracea</name>
    <dbReference type="NCBI Taxonomy" id="206335"/>
    <lineage>
        <taxon>Eukaryota</taxon>
        <taxon>Fungi</taxon>
        <taxon>Dikarya</taxon>
        <taxon>Basidiomycota</taxon>
        <taxon>Agaricomycotina</taxon>
        <taxon>Agaricomycetes</taxon>
        <taxon>Agaricomycetidae</taxon>
        <taxon>Agaricales</taxon>
        <taxon>Marasmiineae</taxon>
        <taxon>Omphalotaceae</taxon>
        <taxon>Rhodocollybia</taxon>
    </lineage>
</organism>
<feature type="transmembrane region" description="Helical" evidence="1">
    <location>
        <begin position="208"/>
        <end position="232"/>
    </location>
</feature>
<name>A0A9P5PU74_9AGAR</name>
<dbReference type="OrthoDB" id="3270417at2759"/>
<keyword evidence="1" id="KW-0472">Membrane</keyword>
<keyword evidence="1" id="KW-0812">Transmembrane</keyword>
<reference evidence="3" key="1">
    <citation type="submission" date="2020-11" db="EMBL/GenBank/DDBJ databases">
        <authorList>
            <consortium name="DOE Joint Genome Institute"/>
            <person name="Ahrendt S."/>
            <person name="Riley R."/>
            <person name="Andreopoulos W."/>
            <person name="Labutti K."/>
            <person name="Pangilinan J."/>
            <person name="Ruiz-Duenas F.J."/>
            <person name="Barrasa J.M."/>
            <person name="Sanchez-Garcia M."/>
            <person name="Camarero S."/>
            <person name="Miyauchi S."/>
            <person name="Serrano A."/>
            <person name="Linde D."/>
            <person name="Babiker R."/>
            <person name="Drula E."/>
            <person name="Ayuso-Fernandez I."/>
            <person name="Pacheco R."/>
            <person name="Padilla G."/>
            <person name="Ferreira P."/>
            <person name="Barriuso J."/>
            <person name="Kellner H."/>
            <person name="Castanera R."/>
            <person name="Alfaro M."/>
            <person name="Ramirez L."/>
            <person name="Pisabarro A.G."/>
            <person name="Kuo A."/>
            <person name="Tritt A."/>
            <person name="Lipzen A."/>
            <person name="He G."/>
            <person name="Yan M."/>
            <person name="Ng V."/>
            <person name="Cullen D."/>
            <person name="Martin F."/>
            <person name="Rosso M.-N."/>
            <person name="Henrissat B."/>
            <person name="Hibbett D."/>
            <person name="Martinez A.T."/>
            <person name="Grigoriev I.V."/>
        </authorList>
    </citation>
    <scope>NUCLEOTIDE SEQUENCE</scope>
    <source>
        <strain evidence="3">AH 40177</strain>
    </source>
</reference>
<dbReference type="PANTHER" id="PTHR40465:SF1">
    <property type="entry name" value="DUF6534 DOMAIN-CONTAINING PROTEIN"/>
    <property type="match status" value="1"/>
</dbReference>
<evidence type="ECO:0000313" key="4">
    <source>
        <dbReference type="Proteomes" id="UP000772434"/>
    </source>
</evidence>
<protein>
    <recommendedName>
        <fullName evidence="2">DUF6534 domain-containing protein</fullName>
    </recommendedName>
</protein>